<dbReference type="GO" id="GO:0005829">
    <property type="term" value="C:cytosol"/>
    <property type="evidence" value="ECO:0007669"/>
    <property type="project" value="TreeGrafter"/>
</dbReference>
<comment type="caution">
    <text evidence="4">The sequence shown here is derived from an EMBL/GenBank/DDBJ whole genome shotgun (WGS) entry which is preliminary data.</text>
</comment>
<evidence type="ECO:0000256" key="2">
    <source>
        <dbReference type="ARBA" id="ARBA00023002"/>
    </source>
</evidence>
<dbReference type="EMBL" id="SMFZ01000001">
    <property type="protein sequence ID" value="TCK26411.1"/>
    <property type="molecule type" value="Genomic_DNA"/>
</dbReference>
<dbReference type="GO" id="GO:0070402">
    <property type="term" value="F:NADPH binding"/>
    <property type="evidence" value="ECO:0007669"/>
    <property type="project" value="TreeGrafter"/>
</dbReference>
<dbReference type="OrthoDB" id="5195079at2"/>
<dbReference type="Gene3D" id="3.40.50.720">
    <property type="entry name" value="NAD(P)-binding Rossmann-like Domain"/>
    <property type="match status" value="1"/>
</dbReference>
<dbReference type="PANTHER" id="PTHR48106">
    <property type="entry name" value="QUINONE OXIDOREDUCTASE PIG3-RELATED"/>
    <property type="match status" value="1"/>
</dbReference>
<dbReference type="GO" id="GO:0003960">
    <property type="term" value="F:quinone reductase (NADPH) activity"/>
    <property type="evidence" value="ECO:0007669"/>
    <property type="project" value="TreeGrafter"/>
</dbReference>
<dbReference type="RefSeq" id="WP_132423635.1">
    <property type="nucleotide sequence ID" value="NZ_SMFZ01000001.1"/>
</dbReference>
<name>A0A4R1HY23_PSEEN</name>
<dbReference type="Pfam" id="PF13602">
    <property type="entry name" value="ADH_zinc_N_2"/>
    <property type="match status" value="1"/>
</dbReference>
<gene>
    <name evidence="4" type="ORF">EV378_2246</name>
</gene>
<evidence type="ECO:0000313" key="5">
    <source>
        <dbReference type="Proteomes" id="UP000295560"/>
    </source>
</evidence>
<evidence type="ECO:0000256" key="1">
    <source>
        <dbReference type="ARBA" id="ARBA00022857"/>
    </source>
</evidence>
<dbReference type="PANTHER" id="PTHR48106:SF13">
    <property type="entry name" value="QUINONE OXIDOREDUCTASE-RELATED"/>
    <property type="match status" value="1"/>
</dbReference>
<reference evidence="4 5" key="1">
    <citation type="submission" date="2019-03" db="EMBL/GenBank/DDBJ databases">
        <title>Sequencing the genomes of 1000 actinobacteria strains.</title>
        <authorList>
            <person name="Klenk H.-P."/>
        </authorList>
    </citation>
    <scope>NUCLEOTIDE SEQUENCE [LARGE SCALE GENOMIC DNA]</scope>
    <source>
        <strain evidence="4 5">DSM 44969</strain>
    </source>
</reference>
<evidence type="ECO:0000313" key="4">
    <source>
        <dbReference type="EMBL" id="TCK26411.1"/>
    </source>
</evidence>
<keyword evidence="2" id="KW-0560">Oxidoreductase</keyword>
<dbReference type="Proteomes" id="UP000295560">
    <property type="component" value="Unassembled WGS sequence"/>
</dbReference>
<dbReference type="GO" id="GO:0035925">
    <property type="term" value="F:mRNA 3'-UTR AU-rich region binding"/>
    <property type="evidence" value="ECO:0007669"/>
    <property type="project" value="TreeGrafter"/>
</dbReference>
<evidence type="ECO:0000259" key="3">
    <source>
        <dbReference type="SMART" id="SM00829"/>
    </source>
</evidence>
<protein>
    <submittedName>
        <fullName evidence="4">NADPH2:quinone reductase</fullName>
    </submittedName>
</protein>
<dbReference type="SMART" id="SM00829">
    <property type="entry name" value="PKS_ER"/>
    <property type="match status" value="1"/>
</dbReference>
<feature type="domain" description="Enoyl reductase (ER)" evidence="3">
    <location>
        <begin position="10"/>
        <end position="321"/>
    </location>
</feature>
<accession>A0A4R1HY23</accession>
<dbReference type="InterPro" id="IPR020843">
    <property type="entry name" value="ER"/>
</dbReference>
<dbReference type="InterPro" id="IPR011032">
    <property type="entry name" value="GroES-like_sf"/>
</dbReference>
<dbReference type="InterPro" id="IPR013154">
    <property type="entry name" value="ADH-like_N"/>
</dbReference>
<organism evidence="4 5">
    <name type="scientific">Pseudonocardia endophytica</name>
    <dbReference type="NCBI Taxonomy" id="401976"/>
    <lineage>
        <taxon>Bacteria</taxon>
        <taxon>Bacillati</taxon>
        <taxon>Actinomycetota</taxon>
        <taxon>Actinomycetes</taxon>
        <taxon>Pseudonocardiales</taxon>
        <taxon>Pseudonocardiaceae</taxon>
        <taxon>Pseudonocardia</taxon>
    </lineage>
</organism>
<dbReference type="Gene3D" id="3.90.180.10">
    <property type="entry name" value="Medium-chain alcohol dehydrogenases, catalytic domain"/>
    <property type="match status" value="1"/>
</dbReference>
<sequence>MDAIVQEEFGPPDVLVARDVPDPAPGRGQVRVRVAAAGVHLVDTRLRAGEAGGPFGLPELPMVPGREVAGVVDAVGADTDPDWLGVRVSAHLGPAASGGYAELAVTDADALHRLPDHVSEVDAVAVLGTGRMTTGLLSLARPRTGELALVTSSAGGIGTLLVQWLVANGVDVVATAGSTARAASAHGTVATAGYSTPGWEARLAAELGDRRPSLVFDGVGGAVGRAAFDLLAPGGRIVLHGWSSGSATAFTSQDLYTTGRTAIVGLGPPILALGLRRLADEALDLLADGTFAPVTTRFPLVDAAGAHRALEERRTEGKVVLVP</sequence>
<keyword evidence="5" id="KW-1185">Reference proteome</keyword>
<dbReference type="SUPFAM" id="SSF51735">
    <property type="entry name" value="NAD(P)-binding Rossmann-fold domains"/>
    <property type="match status" value="1"/>
</dbReference>
<keyword evidence="1" id="KW-0521">NADP</keyword>
<dbReference type="Pfam" id="PF08240">
    <property type="entry name" value="ADH_N"/>
    <property type="match status" value="1"/>
</dbReference>
<proteinExistence type="predicted"/>
<dbReference type="InterPro" id="IPR036291">
    <property type="entry name" value="NAD(P)-bd_dom_sf"/>
</dbReference>
<dbReference type="SUPFAM" id="SSF50129">
    <property type="entry name" value="GroES-like"/>
    <property type="match status" value="1"/>
</dbReference>
<dbReference type="AlphaFoldDB" id="A0A4R1HY23"/>